<dbReference type="Proteomes" id="UP000076408">
    <property type="component" value="Unassembled WGS sequence"/>
</dbReference>
<accession>A0A182YIZ8</accession>
<keyword evidence="3" id="KW-1185">Reference proteome</keyword>
<name>A0A182YIZ8_ANOST</name>
<sequence>MADRSFLPTNRNACNRTLHGEAGRTYELQIQNPHGVYPFVCHLNFTATGGLYGDIVQPEG</sequence>
<dbReference type="AlphaFoldDB" id="A0A182YIZ8"/>
<evidence type="ECO:0000256" key="1">
    <source>
        <dbReference type="ARBA" id="ARBA00022723"/>
    </source>
</evidence>
<evidence type="ECO:0000313" key="2">
    <source>
        <dbReference type="EnsemblMetazoa" id="ASTEI08434-PA"/>
    </source>
</evidence>
<protein>
    <submittedName>
        <fullName evidence="2">Uncharacterized protein</fullName>
    </submittedName>
</protein>
<dbReference type="GO" id="GO:0046872">
    <property type="term" value="F:metal ion binding"/>
    <property type="evidence" value="ECO:0007669"/>
    <property type="project" value="UniProtKB-KW"/>
</dbReference>
<reference evidence="3" key="1">
    <citation type="journal article" date="2014" name="Genome Biol.">
        <title>Genome analysis of a major urban malaria vector mosquito, Anopheles stephensi.</title>
        <authorList>
            <person name="Jiang X."/>
            <person name="Peery A."/>
            <person name="Hall A.B."/>
            <person name="Sharma A."/>
            <person name="Chen X.G."/>
            <person name="Waterhouse R.M."/>
            <person name="Komissarov A."/>
            <person name="Riehle M.M."/>
            <person name="Shouche Y."/>
            <person name="Sharakhova M.V."/>
            <person name="Lawson D."/>
            <person name="Pakpour N."/>
            <person name="Arensburger P."/>
            <person name="Davidson V.L."/>
            <person name="Eiglmeier K."/>
            <person name="Emrich S."/>
            <person name="George P."/>
            <person name="Kennedy R.C."/>
            <person name="Mane S.P."/>
            <person name="Maslen G."/>
            <person name="Oringanje C."/>
            <person name="Qi Y."/>
            <person name="Settlage R."/>
            <person name="Tojo M."/>
            <person name="Tubio J.M."/>
            <person name="Unger M.F."/>
            <person name="Wang B."/>
            <person name="Vernick K.D."/>
            <person name="Ribeiro J.M."/>
            <person name="James A.A."/>
            <person name="Michel K."/>
            <person name="Riehle M.A."/>
            <person name="Luckhart S."/>
            <person name="Sharakhov I.V."/>
            <person name="Tu Z."/>
        </authorList>
    </citation>
    <scope>NUCLEOTIDE SEQUENCE [LARGE SCALE GENOMIC DNA]</scope>
    <source>
        <strain evidence="3">Indian</strain>
    </source>
</reference>
<dbReference type="PROSITE" id="PS00079">
    <property type="entry name" value="MULTICOPPER_OXIDASE1"/>
    <property type="match status" value="1"/>
</dbReference>
<proteinExistence type="predicted"/>
<dbReference type="SUPFAM" id="SSF49503">
    <property type="entry name" value="Cupredoxins"/>
    <property type="match status" value="1"/>
</dbReference>
<dbReference type="VEuPathDB" id="VectorBase:ASTEI08434"/>
<dbReference type="InterPro" id="IPR008972">
    <property type="entry name" value="Cupredoxin"/>
</dbReference>
<reference evidence="2" key="2">
    <citation type="submission" date="2020-05" db="UniProtKB">
        <authorList>
            <consortium name="EnsemblMetazoa"/>
        </authorList>
    </citation>
    <scope>IDENTIFICATION</scope>
    <source>
        <strain evidence="2">Indian</strain>
    </source>
</reference>
<dbReference type="VEuPathDB" id="VectorBase:ASTE016416"/>
<dbReference type="STRING" id="30069.A0A182YIZ8"/>
<dbReference type="EnsemblMetazoa" id="ASTEI08434-RA">
    <property type="protein sequence ID" value="ASTEI08434-PA"/>
    <property type="gene ID" value="ASTEI08434"/>
</dbReference>
<organism evidence="2 3">
    <name type="scientific">Anopheles stephensi</name>
    <name type="common">Indo-Pakistan malaria mosquito</name>
    <dbReference type="NCBI Taxonomy" id="30069"/>
    <lineage>
        <taxon>Eukaryota</taxon>
        <taxon>Metazoa</taxon>
        <taxon>Ecdysozoa</taxon>
        <taxon>Arthropoda</taxon>
        <taxon>Hexapoda</taxon>
        <taxon>Insecta</taxon>
        <taxon>Pterygota</taxon>
        <taxon>Neoptera</taxon>
        <taxon>Endopterygota</taxon>
        <taxon>Diptera</taxon>
        <taxon>Nematocera</taxon>
        <taxon>Culicoidea</taxon>
        <taxon>Culicidae</taxon>
        <taxon>Anophelinae</taxon>
        <taxon>Anopheles</taxon>
    </lineage>
</organism>
<keyword evidence="1" id="KW-0479">Metal-binding</keyword>
<dbReference type="InterPro" id="IPR033138">
    <property type="entry name" value="Cu_oxidase_CS"/>
</dbReference>
<dbReference type="VEuPathDB" id="VectorBase:ASTEI20_039560"/>
<evidence type="ECO:0000313" key="3">
    <source>
        <dbReference type="Proteomes" id="UP000076408"/>
    </source>
</evidence>